<dbReference type="Proteomes" id="UP000192678">
    <property type="component" value="Unassembled WGS sequence"/>
</dbReference>
<dbReference type="EMBL" id="FWYB01000008">
    <property type="protein sequence ID" value="SMD00206.1"/>
    <property type="molecule type" value="Genomic_DNA"/>
</dbReference>
<keyword evidence="2" id="KW-1185">Reference proteome</keyword>
<gene>
    <name evidence="1" type="ORF">SAMN04488101_10810</name>
</gene>
<accession>A0A1W2DT29</accession>
<reference evidence="1 2" key="1">
    <citation type="submission" date="2017-04" db="EMBL/GenBank/DDBJ databases">
        <authorList>
            <person name="Afonso C.L."/>
            <person name="Miller P.J."/>
            <person name="Scott M.A."/>
            <person name="Spackman E."/>
            <person name="Goraichik I."/>
            <person name="Dimitrov K.M."/>
            <person name="Suarez D.L."/>
            <person name="Swayne D.E."/>
        </authorList>
    </citation>
    <scope>NUCLEOTIDE SEQUENCE [LARGE SCALE GENOMIC DNA]</scope>
    <source>
        <strain evidence="1 2">DSM 19625</strain>
    </source>
</reference>
<evidence type="ECO:0000313" key="2">
    <source>
        <dbReference type="Proteomes" id="UP000192678"/>
    </source>
</evidence>
<evidence type="ECO:0000313" key="1">
    <source>
        <dbReference type="EMBL" id="SMD00206.1"/>
    </source>
</evidence>
<protein>
    <submittedName>
        <fullName evidence="1">Uncharacterized protein</fullName>
    </submittedName>
</protein>
<dbReference type="STRING" id="475255.SAMN04488101_10810"/>
<sequence length="217" mass="24866">MFYNILDSWKAVSSKEMILLYLGMKLTALILSTCFCMALGTTALAQNDYIVTLKNDTLRGEITKPLFGKHRFQETGQSKPLVISEKNTSAYHRVFNPTKSETFVARALPNQSKLRFLQLHEQGDVQLYEFEKTTYSRYGNTIVTSWYASKGNGPLFSIKTTALSFSRAEKEGNFEQLLGDNPILWARFKAEKSFSFDMLRNYIKLYNQEKQNTTSAK</sequence>
<name>A0A1W2DT29_9SPHI</name>
<dbReference type="AlphaFoldDB" id="A0A1W2DT29"/>
<organism evidence="1 2">
    <name type="scientific">Pedobacter nyackensis</name>
    <dbReference type="NCBI Taxonomy" id="475255"/>
    <lineage>
        <taxon>Bacteria</taxon>
        <taxon>Pseudomonadati</taxon>
        <taxon>Bacteroidota</taxon>
        <taxon>Sphingobacteriia</taxon>
        <taxon>Sphingobacteriales</taxon>
        <taxon>Sphingobacteriaceae</taxon>
        <taxon>Pedobacter</taxon>
    </lineage>
</organism>
<proteinExistence type="predicted"/>